<evidence type="ECO:0000256" key="5">
    <source>
        <dbReference type="RuleBase" id="RU003682"/>
    </source>
</evidence>
<evidence type="ECO:0000256" key="4">
    <source>
        <dbReference type="ARBA" id="ARBA00023004"/>
    </source>
</evidence>
<dbReference type="InterPro" id="IPR050295">
    <property type="entry name" value="Plant_2OG-oxidoreductases"/>
</dbReference>
<keyword evidence="3" id="KW-0847">Vitamin C</keyword>
<dbReference type="InterPro" id="IPR026992">
    <property type="entry name" value="DIOX_N"/>
</dbReference>
<evidence type="ECO:0000313" key="7">
    <source>
        <dbReference type="EMBL" id="MED6194743.1"/>
    </source>
</evidence>
<dbReference type="EMBL" id="JASCZI010211583">
    <property type="protein sequence ID" value="MED6194743.1"/>
    <property type="molecule type" value="Genomic_DNA"/>
</dbReference>
<keyword evidence="8" id="KW-1185">Reference proteome</keyword>
<dbReference type="Pfam" id="PF14226">
    <property type="entry name" value="DIOX_N"/>
    <property type="match status" value="1"/>
</dbReference>
<keyword evidence="2 5" id="KW-0479">Metal-binding</keyword>
<keyword evidence="5" id="KW-0560">Oxidoreductase</keyword>
<evidence type="ECO:0000256" key="3">
    <source>
        <dbReference type="ARBA" id="ARBA00022896"/>
    </source>
</evidence>
<dbReference type="InterPro" id="IPR027443">
    <property type="entry name" value="IPNS-like_sf"/>
</dbReference>
<sequence>MEAMDDMLLANWVNLHSSMKVPSSYMQPPEARPGTLFISSGKTIPVIDLGGNHHHHAETINQILKASEDYGFFQVINHGVCRDLMDDVMKVFKEFHSMPSKEKLNECSNGSCKLYTSGENHRRDAVHYWKDTLTHPCPPSSPQQYIKYWPNKPSNYRKVVGKYTEEVRKLGMKILEMLCEGLGIRREYFLCGGLSENPSLVVHHYPPCPDPTLTLGLAKHRDPSIITILLQDKNVRGLQVLKDDEWFGVDPIPYAFVVNIGLLLQIISNGRLIGAEHRVVTNLRNARTSVAYFINPSNESIIEPAKDLFVNGSTQKTMYKSMSYEEFRTNFFHKGPKIESELRN</sequence>
<feature type="domain" description="Fe2OG dioxygenase" evidence="6">
    <location>
        <begin position="195"/>
        <end position="296"/>
    </location>
</feature>
<dbReference type="InterPro" id="IPR005123">
    <property type="entry name" value="Oxoglu/Fe-dep_dioxygenase_dom"/>
</dbReference>
<dbReference type="PROSITE" id="PS51471">
    <property type="entry name" value="FE2OG_OXY"/>
    <property type="match status" value="1"/>
</dbReference>
<dbReference type="Proteomes" id="UP001341840">
    <property type="component" value="Unassembled WGS sequence"/>
</dbReference>
<comment type="similarity">
    <text evidence="1 5">Belongs to the iron/ascorbate-dependent oxidoreductase family.</text>
</comment>
<dbReference type="SUPFAM" id="SSF51197">
    <property type="entry name" value="Clavaminate synthase-like"/>
    <property type="match status" value="1"/>
</dbReference>
<proteinExistence type="inferred from homology"/>
<protein>
    <recommendedName>
        <fullName evidence="6">Fe2OG dioxygenase domain-containing protein</fullName>
    </recommendedName>
</protein>
<keyword evidence="4 5" id="KW-0408">Iron</keyword>
<reference evidence="7 8" key="1">
    <citation type="journal article" date="2023" name="Plants (Basel)">
        <title>Bridging the Gap: Combining Genomics and Transcriptomics Approaches to Understand Stylosanthes scabra, an Orphan Legume from the Brazilian Caatinga.</title>
        <authorList>
            <person name="Ferreira-Neto J.R.C."/>
            <person name="da Silva M.D."/>
            <person name="Binneck E."/>
            <person name="de Melo N.F."/>
            <person name="da Silva R.H."/>
            <person name="de Melo A.L.T.M."/>
            <person name="Pandolfi V."/>
            <person name="Bustamante F.O."/>
            <person name="Brasileiro-Vidal A.C."/>
            <person name="Benko-Iseppon A.M."/>
        </authorList>
    </citation>
    <scope>NUCLEOTIDE SEQUENCE [LARGE SCALE GENOMIC DNA]</scope>
    <source>
        <tissue evidence="7">Leaves</tissue>
    </source>
</reference>
<evidence type="ECO:0000313" key="8">
    <source>
        <dbReference type="Proteomes" id="UP001341840"/>
    </source>
</evidence>
<accession>A0ABU6XCR2</accession>
<name>A0ABU6XCR2_9FABA</name>
<dbReference type="Pfam" id="PF03171">
    <property type="entry name" value="2OG-FeII_Oxy"/>
    <property type="match status" value="1"/>
</dbReference>
<dbReference type="InterPro" id="IPR044861">
    <property type="entry name" value="IPNS-like_FE2OG_OXY"/>
</dbReference>
<evidence type="ECO:0000256" key="2">
    <source>
        <dbReference type="ARBA" id="ARBA00022723"/>
    </source>
</evidence>
<dbReference type="PANTHER" id="PTHR47991">
    <property type="entry name" value="OXOGLUTARATE/IRON-DEPENDENT DIOXYGENASE"/>
    <property type="match status" value="1"/>
</dbReference>
<dbReference type="Gene3D" id="2.60.120.330">
    <property type="entry name" value="B-lactam Antibiotic, Isopenicillin N Synthase, Chain"/>
    <property type="match status" value="1"/>
</dbReference>
<evidence type="ECO:0000256" key="1">
    <source>
        <dbReference type="ARBA" id="ARBA00008056"/>
    </source>
</evidence>
<organism evidence="7 8">
    <name type="scientific">Stylosanthes scabra</name>
    <dbReference type="NCBI Taxonomy" id="79078"/>
    <lineage>
        <taxon>Eukaryota</taxon>
        <taxon>Viridiplantae</taxon>
        <taxon>Streptophyta</taxon>
        <taxon>Embryophyta</taxon>
        <taxon>Tracheophyta</taxon>
        <taxon>Spermatophyta</taxon>
        <taxon>Magnoliopsida</taxon>
        <taxon>eudicotyledons</taxon>
        <taxon>Gunneridae</taxon>
        <taxon>Pentapetalae</taxon>
        <taxon>rosids</taxon>
        <taxon>fabids</taxon>
        <taxon>Fabales</taxon>
        <taxon>Fabaceae</taxon>
        <taxon>Papilionoideae</taxon>
        <taxon>50 kb inversion clade</taxon>
        <taxon>dalbergioids sensu lato</taxon>
        <taxon>Dalbergieae</taxon>
        <taxon>Pterocarpus clade</taxon>
        <taxon>Stylosanthes</taxon>
    </lineage>
</organism>
<gene>
    <name evidence="7" type="ORF">PIB30_031382</name>
</gene>
<evidence type="ECO:0000259" key="6">
    <source>
        <dbReference type="PROSITE" id="PS51471"/>
    </source>
</evidence>
<comment type="caution">
    <text evidence="7">The sequence shown here is derived from an EMBL/GenBank/DDBJ whole genome shotgun (WGS) entry which is preliminary data.</text>
</comment>